<accession>A0AAJ4ZAA5</accession>
<reference evidence="3" key="1">
    <citation type="submission" date="2014-12" db="EMBL/GenBank/DDBJ databases">
        <title>Complete Genome Sequencing of Pandoraea pulmonicola DSM 16583.</title>
        <authorList>
            <person name="Chan K.-G."/>
        </authorList>
    </citation>
    <scope>NUCLEOTIDE SEQUENCE [LARGE SCALE GENOMIC DNA]</scope>
    <source>
        <strain evidence="3">DSM 16583</strain>
    </source>
</reference>
<proteinExistence type="predicted"/>
<dbReference type="KEGG" id="ppul:RO07_15605"/>
<evidence type="ECO:0000313" key="4">
    <source>
        <dbReference type="Proteomes" id="UP000254589"/>
    </source>
</evidence>
<evidence type="ECO:0000313" key="2">
    <source>
        <dbReference type="EMBL" id="SUA89639.1"/>
    </source>
</evidence>
<gene>
    <name evidence="2" type="ORF">NCTC13159_01106</name>
    <name evidence="1" type="ORF">RO07_15605</name>
</gene>
<dbReference type="AlphaFoldDB" id="A0AAJ4ZAA5"/>
<dbReference type="Proteomes" id="UP000254589">
    <property type="component" value="Unassembled WGS sequence"/>
</dbReference>
<name>A0AAJ4ZAA5_PANPU</name>
<reference evidence="2 4" key="3">
    <citation type="submission" date="2018-06" db="EMBL/GenBank/DDBJ databases">
        <authorList>
            <consortium name="Pathogen Informatics"/>
            <person name="Doyle S."/>
        </authorList>
    </citation>
    <scope>NUCLEOTIDE SEQUENCE [LARGE SCALE GENOMIC DNA]</scope>
    <source>
        <strain evidence="2 4">NCTC13159</strain>
    </source>
</reference>
<evidence type="ECO:0000313" key="3">
    <source>
        <dbReference type="Proteomes" id="UP000035086"/>
    </source>
</evidence>
<keyword evidence="3" id="KW-1185">Reference proteome</keyword>
<dbReference type="EMBL" id="UGSJ01000001">
    <property type="protein sequence ID" value="SUA89639.1"/>
    <property type="molecule type" value="Genomic_DNA"/>
</dbReference>
<evidence type="ECO:0000313" key="1">
    <source>
        <dbReference type="EMBL" id="AJC21558.1"/>
    </source>
</evidence>
<protein>
    <submittedName>
        <fullName evidence="2">Uncharacterized protein</fullName>
    </submittedName>
</protein>
<dbReference type="Proteomes" id="UP000035086">
    <property type="component" value="Chromosome"/>
</dbReference>
<organism evidence="2 4">
    <name type="scientific">Pandoraea pulmonicola</name>
    <dbReference type="NCBI Taxonomy" id="93221"/>
    <lineage>
        <taxon>Bacteria</taxon>
        <taxon>Pseudomonadati</taxon>
        <taxon>Pseudomonadota</taxon>
        <taxon>Betaproteobacteria</taxon>
        <taxon>Burkholderiales</taxon>
        <taxon>Burkholderiaceae</taxon>
        <taxon>Pandoraea</taxon>
    </lineage>
</organism>
<sequence>MAIVFGSASPNAEETISEFLNGFVEGGLLDKMPAAARFDPDDVSITDGLPMYYLDGDELDSGQPLANATAGGWRYLLISGGTAINDVCLDTGDDGQIQVVSSSVDTPMTQSTVTALQIAEADERIHAKDYQARQLYYVDEFYFVALWLHGTDDDLIIPLAPSSVSESTSEPIELHKIYAASDILAWLKTRADSTD</sequence>
<dbReference type="RefSeq" id="WP_039409342.1">
    <property type="nucleotide sequence ID" value="NZ_CP010310.2"/>
</dbReference>
<dbReference type="EMBL" id="CP010310">
    <property type="protein sequence ID" value="AJC21558.1"/>
    <property type="molecule type" value="Genomic_DNA"/>
</dbReference>
<reference evidence="1" key="2">
    <citation type="submission" date="2016-11" db="EMBL/GenBank/DDBJ databases">
        <title>Complete Genome Sequencing of Pandoraea pulmonicola DSM 16583.</title>
        <authorList>
            <person name="Chan K.-G."/>
        </authorList>
    </citation>
    <scope>NUCLEOTIDE SEQUENCE</scope>
    <source>
        <strain evidence="1">DSM 16583</strain>
    </source>
</reference>